<dbReference type="GO" id="GO:0042597">
    <property type="term" value="C:periplasmic space"/>
    <property type="evidence" value="ECO:0007669"/>
    <property type="project" value="UniProtKB-SubCell"/>
</dbReference>
<dbReference type="Pfam" id="PF09084">
    <property type="entry name" value="NMT1"/>
    <property type="match status" value="1"/>
</dbReference>
<evidence type="ECO:0000313" key="5">
    <source>
        <dbReference type="EMBL" id="MBE9065282.1"/>
    </source>
</evidence>
<feature type="domain" description="Solute-binding protein family 3/N-terminal" evidence="4">
    <location>
        <begin position="48"/>
        <end position="309"/>
    </location>
</feature>
<dbReference type="SUPFAM" id="SSF53850">
    <property type="entry name" value="Periplasmic binding protein-like II"/>
    <property type="match status" value="1"/>
</dbReference>
<evidence type="ECO:0000256" key="3">
    <source>
        <dbReference type="ARBA" id="ARBA00022729"/>
    </source>
</evidence>
<dbReference type="InterPro" id="IPR001638">
    <property type="entry name" value="Solute-binding_3/MltF_N"/>
</dbReference>
<sequence length="360" mass="38412">MFFERLPSKQLHRRQFNLLLAGLGLALTFSACTPKAKNTSATGAMPDEIRIGYQVIPNAELLAKAEGLVEESLPNTKVSWIQYSSGGDVNQAMVAGDIDMGLVGSVPVSTGIATELPYQVYFIHDIIGANEALAVRTDSGIVRLEDIKGKKIAVPFGSTTHFSLLSTLKENGIQPSELDIINMTPEAIASAWNKNEIDGSFIWHPTLGNLLENKGIVLTSAKQLAAEGIITADLAVVHRDFVSQYPDALVNYVSALDAAVALYRSNPEAAATSLSNELGLTPEQSRIAMDELIWLSADEQASAKYLGNSDLPGALAKVLKESAEFMVSQGAIPQAPDLDTYNDAIYSTAVNAASDSVASK</sequence>
<comment type="subcellular location">
    <subcellularLocation>
        <location evidence="1">Periplasm</location>
    </subcellularLocation>
</comment>
<evidence type="ECO:0000256" key="1">
    <source>
        <dbReference type="ARBA" id="ARBA00004418"/>
    </source>
</evidence>
<evidence type="ECO:0000313" key="6">
    <source>
        <dbReference type="Proteomes" id="UP000615026"/>
    </source>
</evidence>
<dbReference type="AlphaFoldDB" id="A0A928WYP7"/>
<name>A0A928WYP7_LEPEC</name>
<keyword evidence="3" id="KW-0732">Signal</keyword>
<organism evidence="5 6">
    <name type="scientific">Leptolyngbya cf. ectocarpi LEGE 11479</name>
    <dbReference type="NCBI Taxonomy" id="1828722"/>
    <lineage>
        <taxon>Bacteria</taxon>
        <taxon>Bacillati</taxon>
        <taxon>Cyanobacteriota</taxon>
        <taxon>Cyanophyceae</taxon>
        <taxon>Leptolyngbyales</taxon>
        <taxon>Leptolyngbyaceae</taxon>
        <taxon>Leptolyngbya group</taxon>
        <taxon>Leptolyngbya</taxon>
    </lineage>
</organism>
<keyword evidence="6" id="KW-1185">Reference proteome</keyword>
<comment type="caution">
    <text evidence="5">The sequence shown here is derived from an EMBL/GenBank/DDBJ whole genome shotgun (WGS) entry which is preliminary data.</text>
</comment>
<gene>
    <name evidence="5" type="ORF">IQ260_01295</name>
</gene>
<dbReference type="Proteomes" id="UP000615026">
    <property type="component" value="Unassembled WGS sequence"/>
</dbReference>
<dbReference type="PROSITE" id="PS51257">
    <property type="entry name" value="PROKAR_LIPOPROTEIN"/>
    <property type="match status" value="1"/>
</dbReference>
<dbReference type="PANTHER" id="PTHR30024:SF47">
    <property type="entry name" value="TAURINE-BINDING PERIPLASMIC PROTEIN"/>
    <property type="match status" value="1"/>
</dbReference>
<proteinExistence type="inferred from homology"/>
<dbReference type="GO" id="GO:0042918">
    <property type="term" value="P:alkanesulfonate transmembrane transport"/>
    <property type="evidence" value="ECO:0007669"/>
    <property type="project" value="TreeGrafter"/>
</dbReference>
<protein>
    <submittedName>
        <fullName evidence="5">ABC transporter substrate-binding protein</fullName>
    </submittedName>
</protein>
<dbReference type="PANTHER" id="PTHR30024">
    <property type="entry name" value="ALIPHATIC SULFONATES-BINDING PROTEIN-RELATED"/>
    <property type="match status" value="1"/>
</dbReference>
<evidence type="ECO:0000256" key="2">
    <source>
        <dbReference type="ARBA" id="ARBA00010742"/>
    </source>
</evidence>
<dbReference type="EMBL" id="JADEXP010000004">
    <property type="protein sequence ID" value="MBE9065282.1"/>
    <property type="molecule type" value="Genomic_DNA"/>
</dbReference>
<dbReference type="SMART" id="SM00062">
    <property type="entry name" value="PBPb"/>
    <property type="match status" value="1"/>
</dbReference>
<comment type="similarity">
    <text evidence="2">Belongs to the bacterial solute-binding protein SsuA/TauA family.</text>
</comment>
<dbReference type="InterPro" id="IPR015168">
    <property type="entry name" value="SsuA/THI5"/>
</dbReference>
<dbReference type="Gene3D" id="3.40.190.10">
    <property type="entry name" value="Periplasmic binding protein-like II"/>
    <property type="match status" value="2"/>
</dbReference>
<dbReference type="RefSeq" id="WP_193990096.1">
    <property type="nucleotide sequence ID" value="NZ_JADEXP010000004.1"/>
</dbReference>
<reference evidence="5" key="1">
    <citation type="submission" date="2020-10" db="EMBL/GenBank/DDBJ databases">
        <authorList>
            <person name="Castelo-Branco R."/>
            <person name="Eusebio N."/>
            <person name="Adriana R."/>
            <person name="Vieira A."/>
            <person name="Brugerolle De Fraissinette N."/>
            <person name="Rezende De Castro R."/>
            <person name="Schneider M.P."/>
            <person name="Vasconcelos V."/>
            <person name="Leao P.N."/>
        </authorList>
    </citation>
    <scope>NUCLEOTIDE SEQUENCE</scope>
    <source>
        <strain evidence="5">LEGE 11479</strain>
    </source>
</reference>
<accession>A0A928WYP7</accession>
<evidence type="ECO:0000259" key="4">
    <source>
        <dbReference type="SMART" id="SM00062"/>
    </source>
</evidence>